<keyword evidence="1" id="KW-0812">Transmembrane</keyword>
<keyword evidence="1" id="KW-0472">Membrane</keyword>
<dbReference type="OrthoDB" id="57253at2759"/>
<evidence type="ECO:0008006" key="4">
    <source>
        <dbReference type="Google" id="ProtNLM"/>
    </source>
</evidence>
<name>K0SIR0_THAOC</name>
<dbReference type="SUPFAM" id="SSF47473">
    <property type="entry name" value="EF-hand"/>
    <property type="match status" value="1"/>
</dbReference>
<accession>K0SIR0</accession>
<organism evidence="2 3">
    <name type="scientific">Thalassiosira oceanica</name>
    <name type="common">Marine diatom</name>
    <dbReference type="NCBI Taxonomy" id="159749"/>
    <lineage>
        <taxon>Eukaryota</taxon>
        <taxon>Sar</taxon>
        <taxon>Stramenopiles</taxon>
        <taxon>Ochrophyta</taxon>
        <taxon>Bacillariophyta</taxon>
        <taxon>Coscinodiscophyceae</taxon>
        <taxon>Thalassiosirophycidae</taxon>
        <taxon>Thalassiosirales</taxon>
        <taxon>Thalassiosiraceae</taxon>
        <taxon>Thalassiosira</taxon>
    </lineage>
</organism>
<protein>
    <recommendedName>
        <fullName evidence="4">EF-hand domain-containing protein</fullName>
    </recommendedName>
</protein>
<dbReference type="OMA" id="NGEINCE"/>
<feature type="transmembrane region" description="Helical" evidence="1">
    <location>
        <begin position="77"/>
        <end position="102"/>
    </location>
</feature>
<evidence type="ECO:0000313" key="2">
    <source>
        <dbReference type="EMBL" id="EJK66108.1"/>
    </source>
</evidence>
<dbReference type="EMBL" id="AGNL01015261">
    <property type="protein sequence ID" value="EJK66108.1"/>
    <property type="molecule type" value="Genomic_DNA"/>
</dbReference>
<keyword evidence="3" id="KW-1185">Reference proteome</keyword>
<keyword evidence="1" id="KW-1133">Transmembrane helix</keyword>
<dbReference type="AlphaFoldDB" id="K0SIR0"/>
<reference evidence="2 3" key="1">
    <citation type="journal article" date="2012" name="Genome Biol.">
        <title>Genome and low-iron response of an oceanic diatom adapted to chronic iron limitation.</title>
        <authorList>
            <person name="Lommer M."/>
            <person name="Specht M."/>
            <person name="Roy A.S."/>
            <person name="Kraemer L."/>
            <person name="Andreson R."/>
            <person name="Gutowska M.A."/>
            <person name="Wolf J."/>
            <person name="Bergner S.V."/>
            <person name="Schilhabel M.B."/>
            <person name="Klostermeier U.C."/>
            <person name="Beiko R.G."/>
            <person name="Rosenstiel P."/>
            <person name="Hippler M."/>
            <person name="Laroche J."/>
        </authorList>
    </citation>
    <scope>NUCLEOTIDE SEQUENCE [LARGE SCALE GENOMIC DNA]</scope>
    <source>
        <strain evidence="2 3">CCMP1005</strain>
    </source>
</reference>
<gene>
    <name evidence="2" type="ORF">THAOC_12989</name>
</gene>
<sequence>MEVQTSARAEYGGSHEGRLSEVSKLYDVNNDGRLDEAEAAMRAMDKTGRGYLTNDKVYHLMKEHINTQEKLLRSKRLVFGLVALVVLLALSNLGTSIAAAYLSKDTKVNSGSDLVNKRTNDVIGTATVSDNLAMRRVATDSEGRRLADAPCPRTELPGGDVFFDCLVDSQMFIDDDTCDRLLKKCSRGGSVNLVQTLRSGAMDSTEICPLRHGQLSSNLKSRVTNQLGSEIVITRVEGGCDIEGLEGGEGDMCDTSADCKDDLSCYLNKEESQSCSARCRRLRFAKHRGDMCVNECMQPKCTSVSVGSQAMSFADEVVAGEVTGEEESMVLEP</sequence>
<dbReference type="InterPro" id="IPR011992">
    <property type="entry name" value="EF-hand-dom_pair"/>
</dbReference>
<proteinExistence type="predicted"/>
<comment type="caution">
    <text evidence="2">The sequence shown here is derived from an EMBL/GenBank/DDBJ whole genome shotgun (WGS) entry which is preliminary data.</text>
</comment>
<evidence type="ECO:0000256" key="1">
    <source>
        <dbReference type="SAM" id="Phobius"/>
    </source>
</evidence>
<dbReference type="Proteomes" id="UP000266841">
    <property type="component" value="Unassembled WGS sequence"/>
</dbReference>
<evidence type="ECO:0000313" key="3">
    <source>
        <dbReference type="Proteomes" id="UP000266841"/>
    </source>
</evidence>
<dbReference type="eggNOG" id="ENOG502T8FE">
    <property type="taxonomic scope" value="Eukaryota"/>
</dbReference>